<protein>
    <recommendedName>
        <fullName evidence="1">Helix-turn-helix domain-containing protein</fullName>
    </recommendedName>
</protein>
<dbReference type="EMBL" id="CAAALY010013548">
    <property type="protein sequence ID" value="VEL12021.1"/>
    <property type="molecule type" value="Genomic_DNA"/>
</dbReference>
<sequence length="213" mass="23832">MAILMTSTSEVIRSNGTLRKKLFRKKSYAGIILNFLSYHNYSLKIGIMRSKIIRSLRLTDVEFWDEELDKLTRIFLGNGYPSEVIQRSIRASPVPDSDMALALNRYLCNNVLPLLTRRAHFLNSSYRESSVGSTVGGDVGGVAGGGGLLEATLHTAYRMSKCRAITNNQMAALSQFLVALIYQIDPPMMTRLLKKMTLDMRNLSKDAKVSISF</sequence>
<dbReference type="GO" id="GO:0005219">
    <property type="term" value="F:ryanodine-sensitive calcium-release channel activity"/>
    <property type="evidence" value="ECO:0007669"/>
    <property type="project" value="TreeGrafter"/>
</dbReference>
<dbReference type="GO" id="GO:0042383">
    <property type="term" value="C:sarcolemma"/>
    <property type="evidence" value="ECO:0007669"/>
    <property type="project" value="TreeGrafter"/>
</dbReference>
<dbReference type="GO" id="GO:0006941">
    <property type="term" value="P:striated muscle contraction"/>
    <property type="evidence" value="ECO:0007669"/>
    <property type="project" value="TreeGrafter"/>
</dbReference>
<evidence type="ECO:0000259" key="1">
    <source>
        <dbReference type="Pfam" id="PF26215"/>
    </source>
</evidence>
<dbReference type="GO" id="GO:0005790">
    <property type="term" value="C:smooth endoplasmic reticulum"/>
    <property type="evidence" value="ECO:0007669"/>
    <property type="project" value="TreeGrafter"/>
</dbReference>
<dbReference type="PANTHER" id="PTHR46399:SF8">
    <property type="entry name" value="B30.2_SPRY DOMAIN-CONTAINING PROTEIN"/>
    <property type="match status" value="1"/>
</dbReference>
<dbReference type="Pfam" id="PF26215">
    <property type="entry name" value="HTH_animal"/>
    <property type="match status" value="1"/>
</dbReference>
<organism evidence="2 3">
    <name type="scientific">Protopolystoma xenopodis</name>
    <dbReference type="NCBI Taxonomy" id="117903"/>
    <lineage>
        <taxon>Eukaryota</taxon>
        <taxon>Metazoa</taxon>
        <taxon>Spiralia</taxon>
        <taxon>Lophotrochozoa</taxon>
        <taxon>Platyhelminthes</taxon>
        <taxon>Monogenea</taxon>
        <taxon>Polyopisthocotylea</taxon>
        <taxon>Polystomatidea</taxon>
        <taxon>Polystomatidae</taxon>
        <taxon>Protopolystoma</taxon>
    </lineage>
</organism>
<comment type="caution">
    <text evidence="2">The sequence shown here is derived from an EMBL/GenBank/DDBJ whole genome shotgun (WGS) entry which is preliminary data.</text>
</comment>
<evidence type="ECO:0000313" key="2">
    <source>
        <dbReference type="EMBL" id="VEL12021.1"/>
    </source>
</evidence>
<dbReference type="InterPro" id="IPR058912">
    <property type="entry name" value="HTH_animal"/>
</dbReference>
<dbReference type="GO" id="GO:0030018">
    <property type="term" value="C:Z disc"/>
    <property type="evidence" value="ECO:0007669"/>
    <property type="project" value="TreeGrafter"/>
</dbReference>
<keyword evidence="3" id="KW-1185">Reference proteome</keyword>
<gene>
    <name evidence="2" type="ORF">PXEA_LOCUS5461</name>
</gene>
<dbReference type="OrthoDB" id="300855at2759"/>
<proteinExistence type="predicted"/>
<dbReference type="Proteomes" id="UP000784294">
    <property type="component" value="Unassembled WGS sequence"/>
</dbReference>
<dbReference type="GO" id="GO:0034704">
    <property type="term" value="C:calcium channel complex"/>
    <property type="evidence" value="ECO:0007669"/>
    <property type="project" value="TreeGrafter"/>
</dbReference>
<dbReference type="AlphaFoldDB" id="A0A448WHQ2"/>
<evidence type="ECO:0000313" key="3">
    <source>
        <dbReference type="Proteomes" id="UP000784294"/>
    </source>
</evidence>
<feature type="domain" description="Helix-turn-helix" evidence="1">
    <location>
        <begin position="31"/>
        <end position="90"/>
    </location>
</feature>
<name>A0A448WHQ2_9PLAT</name>
<reference evidence="2" key="1">
    <citation type="submission" date="2018-11" db="EMBL/GenBank/DDBJ databases">
        <authorList>
            <consortium name="Pathogen Informatics"/>
        </authorList>
    </citation>
    <scope>NUCLEOTIDE SEQUENCE</scope>
</reference>
<dbReference type="GO" id="GO:0014808">
    <property type="term" value="P:release of sequestered calcium ion into cytosol by sarcoplasmic reticulum"/>
    <property type="evidence" value="ECO:0007669"/>
    <property type="project" value="TreeGrafter"/>
</dbReference>
<dbReference type="GO" id="GO:0033017">
    <property type="term" value="C:sarcoplasmic reticulum membrane"/>
    <property type="evidence" value="ECO:0007669"/>
    <property type="project" value="TreeGrafter"/>
</dbReference>
<accession>A0A448WHQ2</accession>
<dbReference type="InterPro" id="IPR015925">
    <property type="entry name" value="Ryanodine_IP3_receptor"/>
</dbReference>
<dbReference type="PANTHER" id="PTHR46399">
    <property type="entry name" value="B30.2/SPRY DOMAIN-CONTAINING PROTEIN"/>
    <property type="match status" value="1"/>
</dbReference>